<dbReference type="STRING" id="1219032.GCA_001515545_02260"/>
<evidence type="ECO:0000313" key="3">
    <source>
        <dbReference type="EMBL" id="PEH90708.1"/>
    </source>
</evidence>
<gene>
    <name evidence="3" type="ORF">CRM82_20750</name>
</gene>
<protein>
    <recommendedName>
        <fullName evidence="2">MlaB-like STAS domain-containing protein</fullName>
    </recommendedName>
</protein>
<evidence type="ECO:0000259" key="2">
    <source>
        <dbReference type="Pfam" id="PF13466"/>
    </source>
</evidence>
<dbReference type="Proteomes" id="UP000220246">
    <property type="component" value="Unassembled WGS sequence"/>
</dbReference>
<evidence type="ECO:0000256" key="1">
    <source>
        <dbReference type="SAM" id="MobiDB-lite"/>
    </source>
</evidence>
<dbReference type="AlphaFoldDB" id="A0A2A7UZL9"/>
<proteinExistence type="predicted"/>
<feature type="domain" description="MlaB-like STAS" evidence="2">
    <location>
        <begin position="297"/>
        <end position="364"/>
    </location>
</feature>
<comment type="caution">
    <text evidence="3">The sequence shown here is derived from an EMBL/GenBank/DDBJ whole genome shotgun (WGS) entry which is preliminary data.</text>
</comment>
<dbReference type="InterPro" id="IPR058548">
    <property type="entry name" value="MlaB-like_STAS"/>
</dbReference>
<organism evidence="3 4">
    <name type="scientific">Comamonas terrigena</name>
    <dbReference type="NCBI Taxonomy" id="32013"/>
    <lineage>
        <taxon>Bacteria</taxon>
        <taxon>Pseudomonadati</taxon>
        <taxon>Pseudomonadota</taxon>
        <taxon>Betaproteobacteria</taxon>
        <taxon>Burkholderiales</taxon>
        <taxon>Comamonadaceae</taxon>
        <taxon>Comamonas</taxon>
    </lineage>
</organism>
<reference evidence="4" key="1">
    <citation type="submission" date="2017-09" db="EMBL/GenBank/DDBJ databases">
        <title>FDA dAtabase for Regulatory Grade micrObial Sequences (FDA-ARGOS): Supporting development and validation of Infectious Disease Dx tests.</title>
        <authorList>
            <person name="Minogue T."/>
            <person name="Wolcott M."/>
            <person name="Wasieloski L."/>
            <person name="Aguilar W."/>
            <person name="Moore D."/>
            <person name="Tallon L."/>
            <person name="Sadzewicz L."/>
            <person name="Ott S."/>
            <person name="Zhao X."/>
            <person name="Nagaraj S."/>
            <person name="Vavikolanu K."/>
            <person name="Aluvathingal J."/>
            <person name="Nadendla S."/>
            <person name="Sichtig H."/>
        </authorList>
    </citation>
    <scope>NUCLEOTIDE SEQUENCE [LARGE SCALE GENOMIC DNA]</scope>
    <source>
        <strain evidence="4">FDAARGOS_394</strain>
    </source>
</reference>
<sequence>MQDTMNQESGKTGGFLSKMLQKVTGSSAQEPADLAASDEGSGKEALHQMVERKRRDDAIRAQEFAELRQLRSQSGRGGPPARMPASAFLPSALDAEDHGTTTLRKIDAIEAQMAQQWLRTADGSAPVTDAVPPVADARAAASSPAPGRPPGMTAAQWQAIPTLGEESRVPPVPVGTADGAGFAITPDIEEAAILFAHGDLDGANARLLELLVQGLDHAPVDRRAVAGIWQVVLDLYRAIGDEEGFEPLALDWASYFGHAAPVWFSMPQQLGMASLDMAAGLQPTARDGLAGVIEGDATPWLQALQARARLGTPLEISCERLIRLDFVAAGMVLNWAAEMQVLGHQLRFTQLHHLVAVFLQVIGIEAHAKLQLRAP</sequence>
<feature type="compositionally biased region" description="Polar residues" evidence="1">
    <location>
        <begin position="1"/>
        <end position="10"/>
    </location>
</feature>
<feature type="compositionally biased region" description="Basic and acidic residues" evidence="1">
    <location>
        <begin position="40"/>
        <end position="57"/>
    </location>
</feature>
<feature type="region of interest" description="Disordered" evidence="1">
    <location>
        <begin position="1"/>
        <end position="57"/>
    </location>
</feature>
<evidence type="ECO:0000313" key="4">
    <source>
        <dbReference type="Proteomes" id="UP000220246"/>
    </source>
</evidence>
<dbReference type="EMBL" id="PDEA01000001">
    <property type="protein sequence ID" value="PEH90708.1"/>
    <property type="molecule type" value="Genomic_DNA"/>
</dbReference>
<dbReference type="Pfam" id="PF13466">
    <property type="entry name" value="STAS_2"/>
    <property type="match status" value="1"/>
</dbReference>
<keyword evidence="4" id="KW-1185">Reference proteome</keyword>
<name>A0A2A7UZL9_COMTR</name>
<accession>A0A2A7UZL9</accession>